<reference evidence="6" key="8">
    <citation type="submission" date="2021-05" db="EMBL/GenBank/DDBJ databases">
        <title>Genome sequence of the Spodoptera frugiperda multiple nucleopolyhedrovirus (SfMNPV) isolated from the fall armyworm, Spodoptera frugiperda, in Nigeria, Africa.</title>
        <authorList>
            <person name="Wennmann J.T."/>
            <person name="Tepa-Yotto G.T."/>
            <person name="Jehle J.A."/>
            <person name="Goergen G."/>
        </authorList>
    </citation>
    <scope>NUCLEOTIDE SEQUENCE</scope>
    <source>
        <strain evidence="6">KA1</strain>
    </source>
</reference>
<gene>
    <name evidence="6" type="primary">hypothetical protein</name>
</gene>
<protein>
    <submittedName>
        <fullName evidence="1">Uncharacterized protein</fullName>
    </submittedName>
</protein>
<reference evidence="1" key="4">
    <citation type="submission" date="2009-09" db="EMBL/GenBank/DDBJ databases">
        <authorList>
            <person name="Harrison R.L."/>
            <person name="Puttler B."/>
            <person name="Popham H.J."/>
        </authorList>
    </citation>
    <scope>NUCLEOTIDE SEQUENCE</scope>
    <source>
        <strain evidence="1">3AP2</strain>
    </source>
</reference>
<proteinExistence type="predicted"/>
<dbReference type="EMBL" id="EU258200">
    <property type="protein sequence ID" value="ACA02674.1"/>
    <property type="molecule type" value="Genomic_DNA"/>
</dbReference>
<reference evidence="3" key="5">
    <citation type="submission" date="2013-11" db="EMBL/GenBank/DDBJ databases">
        <authorList>
            <person name="Hoang H.T."/>
            <person name="Killian M.L."/>
            <person name="Madson D.M."/>
            <person name="Arruda P.H.E."/>
            <person name="Sun D."/>
            <person name="Schwartz K.J."/>
            <person name="Yoon K."/>
        </authorList>
    </citation>
    <scope>NUCLEOTIDE SEQUENCE</scope>
    <source>
        <strain evidence="3">Colombian</strain>
    </source>
</reference>
<accession>A1YJA7</accession>
<evidence type="ECO:0000313" key="4">
    <source>
        <dbReference type="EMBL" id="QED40030.1"/>
    </source>
</evidence>
<dbReference type="EMBL" id="MZ292981">
    <property type="protein sequence ID" value="QWS70867.1"/>
    <property type="molecule type" value="Genomic_DNA"/>
</dbReference>
<evidence type="ECO:0000313" key="3">
    <source>
        <dbReference type="EMBL" id="AIW01529.1"/>
    </source>
</evidence>
<keyword evidence="7" id="KW-1185">Reference proteome</keyword>
<sequence>MNVGTVCLCVDSCLLLTKKIHSNVVQTICQLDFEKGTPNLVPIRKSLIMLRNNLDYLYVYIKNNLDQKDKKLNEFVNSVVVKELNDALYNYMNDIQILDEDMKNIEVCSHMMFTLKSFNKKNFQLHLEINDYNLTYTFINMINVHVLPPSKLFNYVVDKINYMQRVCDRIHARLYELETIYIMVNMATAASLDDNDTVYKATPKDALL</sequence>
<dbReference type="Proteomes" id="UP000204663">
    <property type="component" value="Segment"/>
</dbReference>
<dbReference type="EMBL" id="EF035042">
    <property type="protein sequence ID" value="ABM45827.1"/>
    <property type="molecule type" value="Genomic_DNA"/>
</dbReference>
<evidence type="ECO:0000313" key="7">
    <source>
        <dbReference type="Proteomes" id="UP000204663"/>
    </source>
</evidence>
<organismHost>
    <name type="scientific">Lepidoptera</name>
    <name type="common">moths &amp; butterflies</name>
    <dbReference type="NCBI Taxonomy" id="7088"/>
</organismHost>
<evidence type="ECO:0000313" key="1">
    <source>
        <dbReference type="EMBL" id="ABM45827.1"/>
    </source>
</evidence>
<reference evidence="3" key="6">
    <citation type="journal article" date="2015" name="BMC Genomics">
        <title>Evidence of recent interspecies horizontal gene transfer regarding nucleopolyhedrovirus infection of Spodoptera frugiperda.</title>
        <authorList>
            <person name="Barrera G.P."/>
            <person name="Belaich M.N."/>
            <person name="Patarroyo M.A."/>
            <person name="Villamizar L.F."/>
            <person name="Ghiringhelli P.D."/>
        </authorList>
    </citation>
    <scope>NUCLEOTIDE SEQUENCE</scope>
    <source>
        <strain evidence="3">Colombian</strain>
    </source>
</reference>
<reference evidence="2" key="3">
    <citation type="journal article" date="2008" name="J. Gen. Virol.">
        <title>Analysis of the genome of Spodoptera frugiperda nucleopolyhedrovirus (SfMNPV-19) and of the high genomic heterogeneity in group II nucleopolyhedroviruses.</title>
        <authorList>
            <person name="Wolff J.L."/>
            <person name="Valicente F.H."/>
            <person name="Martins R."/>
            <person name="Oliveira J.V."/>
            <person name="Zanotto P.M."/>
        </authorList>
    </citation>
    <scope>NUCLEOTIDE SEQUENCE</scope>
    <source>
        <strain evidence="2">19</strain>
    </source>
</reference>
<name>A1YJA7_NPVSF</name>
<dbReference type="EMBL" id="MK503925">
    <property type="protein sequence ID" value="QED40317.1"/>
    <property type="molecule type" value="Genomic_DNA"/>
</dbReference>
<dbReference type="KEGG" id="vg:5176024"/>
<dbReference type="EMBL" id="KF891883">
    <property type="protein sequence ID" value="AIW01529.1"/>
    <property type="molecule type" value="Genomic_DNA"/>
</dbReference>
<reference evidence="1 7" key="2">
    <citation type="journal article" date="2008" name="J. Gen. Virol.">
        <title>Genomic sequence analysis of a fast-killing isolate of Spodoptera frugiperda multiple nucleopolyhedrovirus.</title>
        <authorList>
            <person name="Harrison R.L."/>
            <person name="Puttler B."/>
            <person name="Popham H.J."/>
        </authorList>
    </citation>
    <scope>NUCLEOTIDE SEQUENCE [LARGE SCALE GENOMIC DNA]</scope>
    <source>
        <strain evidence="1">3AP2</strain>
    </source>
</reference>
<evidence type="ECO:0000313" key="6">
    <source>
        <dbReference type="EMBL" id="QWS70867.1"/>
    </source>
</evidence>
<reference evidence="2" key="1">
    <citation type="submission" date="2007-10" db="EMBL/GenBank/DDBJ databases">
        <authorList>
            <person name="Wolff J.L.C."/>
            <person name="Valicente F.H."/>
            <person name="Oliveira J.V.C."/>
            <person name="Zanotto P.M.A."/>
        </authorList>
    </citation>
    <scope>NUCLEOTIDE SEQUENCE</scope>
    <source>
        <strain evidence="2">19</strain>
    </source>
</reference>
<organism evidence="1 7">
    <name type="scientific">Spodoptera frugiperda nuclear polyhedrosis virus</name>
    <name type="common">SfNPV</name>
    <dbReference type="NCBI Taxonomy" id="10455"/>
    <lineage>
        <taxon>Viruses</taxon>
        <taxon>Viruses incertae sedis</taxon>
        <taxon>Naldaviricetes</taxon>
        <taxon>Lefavirales</taxon>
        <taxon>Baculoviridae</taxon>
        <taxon>Alphabaculovirus</taxon>
        <taxon>Alphabaculovirus spofrugiperdae</taxon>
    </lineage>
</organism>
<evidence type="ECO:0000313" key="5">
    <source>
        <dbReference type="EMBL" id="QED40317.1"/>
    </source>
</evidence>
<dbReference type="RefSeq" id="YP_001036409.1">
    <property type="nucleotide sequence ID" value="NC_009011.2"/>
</dbReference>
<dbReference type="EMBL" id="MK503923">
    <property type="protein sequence ID" value="QED40030.1"/>
    <property type="molecule type" value="Genomic_DNA"/>
</dbReference>
<reference evidence="4" key="7">
    <citation type="submission" date="2019-02" db="EMBL/GenBank/DDBJ databases">
        <title>Genetic diversity of Spodoptera frugiperda multiple nucleopolyhedovirus and pathogenicity against corn- and rice-strain S. frugiperda larvae.</title>
        <authorList>
            <person name="Harrison R.L."/>
            <person name="Rowley D.L."/>
            <person name="Popham H.J."/>
        </authorList>
    </citation>
    <scope>NUCLEOTIDE SEQUENCE</scope>
    <source>
        <strain evidence="5">IIBBL BCIPV 1197</strain>
        <strain evidence="4">IIBBL BCIPV 281</strain>
    </source>
</reference>
<evidence type="ECO:0000313" key="2">
    <source>
        <dbReference type="EMBL" id="ACA02674.1"/>
    </source>
</evidence>